<name>A0ABW3Q2I7_9BACL</name>
<dbReference type="SUPFAM" id="SSF56059">
    <property type="entry name" value="Glutathione synthetase ATP-binding domain-like"/>
    <property type="match status" value="1"/>
</dbReference>
<dbReference type="RefSeq" id="WP_091161092.1">
    <property type="nucleotide sequence ID" value="NZ_JBHTKX010000005.1"/>
</dbReference>
<dbReference type="EMBL" id="JBHTKX010000005">
    <property type="protein sequence ID" value="MFD1130891.1"/>
    <property type="molecule type" value="Genomic_DNA"/>
</dbReference>
<evidence type="ECO:0000313" key="2">
    <source>
        <dbReference type="Proteomes" id="UP001597169"/>
    </source>
</evidence>
<dbReference type="Pfam" id="PF14398">
    <property type="entry name" value="ATPgrasp_YheCD"/>
    <property type="match status" value="1"/>
</dbReference>
<evidence type="ECO:0000313" key="1">
    <source>
        <dbReference type="EMBL" id="MFD1130891.1"/>
    </source>
</evidence>
<protein>
    <submittedName>
        <fullName evidence="1">YheC/YheD family protein</fullName>
    </submittedName>
</protein>
<comment type="caution">
    <text evidence="1">The sequence shown here is derived from an EMBL/GenBank/DDBJ whole genome shotgun (WGS) entry which is preliminary data.</text>
</comment>
<sequence>MEHVGILLDSSVYRGIPQGRTGQESLASYELAAATYDLIPCYMRLEDINLSTGTCRAYIHSRDRYKLHTIRLPYIIHNRAMYFTTASHYKMARLIQQGILIYNLRNRYKKYQIHRLLSRNSEIAPHLPETELATTQSIAQMMAKHPDLIIKPSNGSIGTGVMRLTQRNTMWQLSFQSKSGKWRQVRLKQGQLPAFMPALIARKEHLVQQRIPLATYEDRPFDLRVTVQRGINGEWGVTGMFAKLATSRQAFVTNVARGGSAMTVERIFPGAFPHVAADQLLGDIHHLALTAAHQLSLELPHIADLGIDLGVTASGEIYLIECNGRDQRYGFRKAGMPEEWARSYHEPMAYARYLLDHKPTAASLDDLILGARTSY</sequence>
<reference evidence="2" key="1">
    <citation type="journal article" date="2019" name="Int. J. Syst. Evol. Microbiol.">
        <title>The Global Catalogue of Microorganisms (GCM) 10K type strain sequencing project: providing services to taxonomists for standard genome sequencing and annotation.</title>
        <authorList>
            <consortium name="The Broad Institute Genomics Platform"/>
            <consortium name="The Broad Institute Genome Sequencing Center for Infectious Disease"/>
            <person name="Wu L."/>
            <person name="Ma J."/>
        </authorList>
    </citation>
    <scope>NUCLEOTIDE SEQUENCE [LARGE SCALE GENOMIC DNA]</scope>
    <source>
        <strain evidence="2">CCUG 53519</strain>
    </source>
</reference>
<proteinExistence type="predicted"/>
<dbReference type="Proteomes" id="UP001597169">
    <property type="component" value="Unassembled WGS sequence"/>
</dbReference>
<keyword evidence="2" id="KW-1185">Reference proteome</keyword>
<accession>A0ABW3Q2I7</accession>
<organism evidence="1 2">
    <name type="scientific">Paenibacillus provencensis</name>
    <dbReference type="NCBI Taxonomy" id="441151"/>
    <lineage>
        <taxon>Bacteria</taxon>
        <taxon>Bacillati</taxon>
        <taxon>Bacillota</taxon>
        <taxon>Bacilli</taxon>
        <taxon>Bacillales</taxon>
        <taxon>Paenibacillaceae</taxon>
        <taxon>Paenibacillus</taxon>
    </lineage>
</organism>
<gene>
    <name evidence="1" type="ORF">ACFQ3J_22405</name>
</gene>
<dbReference type="InterPro" id="IPR026838">
    <property type="entry name" value="YheC/D"/>
</dbReference>
<dbReference type="Gene3D" id="3.30.470.20">
    <property type="entry name" value="ATP-grasp fold, B domain"/>
    <property type="match status" value="1"/>
</dbReference>